<sequence>MERKTTIAKASVILLFFLVFSAARAQESQNTILNGFESGNYTVYKLGEKGKFEKVGKPWPVVITKQGGNVSEVLVKRSGILDEPFTPDVPGYPAYFAFKDLRLSFLNDYGVYYEWNGKQEATTKYVLVKEGGNFNLDPGAINKLVAAYATATFKNQTSARDNVKAEKAELAEAERKANSLEEKAVAKIEIQLTSQPAKVAHFSEAIKYGVVATLKDGSTLKTPNLGGKIPWEDFELAHKGCSNTIDEVRVDVDASSLTDDVVLLQITSVYHPSLKASLAINTTNDVSVQVSQNGFWGNERHQHMTVFQGVDGQHAGNGDDLVIKVQAVRHKKTGASLNKIEIYNTTKAKTVAHYKLTPDTPLIVNAKGGQGMNGSKGRQSETAGGNGGNGGSGGSVTIIKDPSVASFNITINNQGGKGGNGGPPYYNTGIKGNDGNPGADGYTDTKIASVNLNF</sequence>
<name>A0ABZ0IXC0_9BACT</name>
<evidence type="ECO:0000313" key="5">
    <source>
        <dbReference type="Proteomes" id="UP001302349"/>
    </source>
</evidence>
<dbReference type="Proteomes" id="UP001302349">
    <property type="component" value="Chromosome"/>
</dbReference>
<keyword evidence="3" id="KW-0732">Signal</keyword>
<evidence type="ECO:0000313" key="4">
    <source>
        <dbReference type="EMBL" id="WOK09023.1"/>
    </source>
</evidence>
<gene>
    <name evidence="4" type="ORF">RT717_10290</name>
</gene>
<evidence type="ECO:0000256" key="2">
    <source>
        <dbReference type="SAM" id="MobiDB-lite"/>
    </source>
</evidence>
<feature type="chain" id="PRO_5045073071" description="Collagen-like protein" evidence="3">
    <location>
        <begin position="26"/>
        <end position="454"/>
    </location>
</feature>
<dbReference type="RefSeq" id="WP_317491650.1">
    <property type="nucleotide sequence ID" value="NZ_CP136051.1"/>
</dbReference>
<feature type="coiled-coil region" evidence="1">
    <location>
        <begin position="156"/>
        <end position="190"/>
    </location>
</feature>
<protein>
    <recommendedName>
        <fullName evidence="6">Collagen-like protein</fullName>
    </recommendedName>
</protein>
<accession>A0ABZ0IXC0</accession>
<organism evidence="4 5">
    <name type="scientific">Imperialibacter roseus</name>
    <dbReference type="NCBI Taxonomy" id="1324217"/>
    <lineage>
        <taxon>Bacteria</taxon>
        <taxon>Pseudomonadati</taxon>
        <taxon>Bacteroidota</taxon>
        <taxon>Cytophagia</taxon>
        <taxon>Cytophagales</taxon>
        <taxon>Flammeovirgaceae</taxon>
        <taxon>Imperialibacter</taxon>
    </lineage>
</organism>
<feature type="signal peptide" evidence="3">
    <location>
        <begin position="1"/>
        <end position="25"/>
    </location>
</feature>
<proteinExistence type="predicted"/>
<evidence type="ECO:0000256" key="1">
    <source>
        <dbReference type="SAM" id="Coils"/>
    </source>
</evidence>
<keyword evidence="1" id="KW-0175">Coiled coil</keyword>
<reference evidence="4 5" key="1">
    <citation type="journal article" date="2023" name="Microbiol. Resour. Announc.">
        <title>Complete Genome Sequence of Imperialibacter roseus strain P4T.</title>
        <authorList>
            <person name="Tizabi D.R."/>
            <person name="Bachvaroff T."/>
            <person name="Hill R.T."/>
        </authorList>
    </citation>
    <scope>NUCLEOTIDE SEQUENCE [LARGE SCALE GENOMIC DNA]</scope>
    <source>
        <strain evidence="4 5">P4T</strain>
    </source>
</reference>
<evidence type="ECO:0008006" key="6">
    <source>
        <dbReference type="Google" id="ProtNLM"/>
    </source>
</evidence>
<keyword evidence="5" id="KW-1185">Reference proteome</keyword>
<feature type="compositionally biased region" description="Gly residues" evidence="2">
    <location>
        <begin position="384"/>
        <end position="394"/>
    </location>
</feature>
<feature type="region of interest" description="Disordered" evidence="2">
    <location>
        <begin position="369"/>
        <end position="397"/>
    </location>
</feature>
<dbReference type="EMBL" id="CP136051">
    <property type="protein sequence ID" value="WOK09023.1"/>
    <property type="molecule type" value="Genomic_DNA"/>
</dbReference>
<evidence type="ECO:0000256" key="3">
    <source>
        <dbReference type="SAM" id="SignalP"/>
    </source>
</evidence>